<accession>A0A385PZH8</accession>
<dbReference type="AlphaFoldDB" id="A0A385PZH8"/>
<keyword evidence="9" id="KW-1185">Reference proteome</keyword>
<protein>
    <submittedName>
        <fullName evidence="8">Rod shape-determining protein MreD</fullName>
    </submittedName>
</protein>
<dbReference type="RefSeq" id="WP_111524087.1">
    <property type="nucleotide sequence ID" value="NZ_CP032364.1"/>
</dbReference>
<evidence type="ECO:0000256" key="6">
    <source>
        <dbReference type="ARBA" id="ARBA00022989"/>
    </source>
</evidence>
<keyword evidence="3" id="KW-1003">Cell membrane</keyword>
<dbReference type="EMBL" id="CP032364">
    <property type="protein sequence ID" value="AYA99402.1"/>
    <property type="molecule type" value="Genomic_DNA"/>
</dbReference>
<comment type="subcellular location">
    <subcellularLocation>
        <location evidence="1">Cell membrane</location>
        <topology evidence="1">Multi-pass membrane protein</topology>
    </subcellularLocation>
</comment>
<evidence type="ECO:0000256" key="7">
    <source>
        <dbReference type="ARBA" id="ARBA00023136"/>
    </source>
</evidence>
<evidence type="ECO:0000256" key="1">
    <source>
        <dbReference type="ARBA" id="ARBA00004651"/>
    </source>
</evidence>
<organism evidence="8 9">
    <name type="scientific">Lachnoanaerobaculum umeaense</name>
    <dbReference type="NCBI Taxonomy" id="617123"/>
    <lineage>
        <taxon>Bacteria</taxon>
        <taxon>Bacillati</taxon>
        <taxon>Bacillota</taxon>
        <taxon>Clostridia</taxon>
        <taxon>Lachnospirales</taxon>
        <taxon>Lachnospiraceae</taxon>
        <taxon>Lachnoanaerobaculum</taxon>
    </lineage>
</organism>
<proteinExistence type="inferred from homology"/>
<evidence type="ECO:0000313" key="8">
    <source>
        <dbReference type="EMBL" id="AYA99402.1"/>
    </source>
</evidence>
<dbReference type="OrthoDB" id="9796616at2"/>
<keyword evidence="4" id="KW-0812">Transmembrane</keyword>
<dbReference type="GO" id="GO:0008360">
    <property type="term" value="P:regulation of cell shape"/>
    <property type="evidence" value="ECO:0007669"/>
    <property type="project" value="UniProtKB-KW"/>
</dbReference>
<evidence type="ECO:0000313" key="9">
    <source>
        <dbReference type="Proteomes" id="UP000265562"/>
    </source>
</evidence>
<evidence type="ECO:0000256" key="3">
    <source>
        <dbReference type="ARBA" id="ARBA00022475"/>
    </source>
</evidence>
<evidence type="ECO:0000256" key="5">
    <source>
        <dbReference type="ARBA" id="ARBA00022960"/>
    </source>
</evidence>
<gene>
    <name evidence="8" type="primary">mreD</name>
    <name evidence="8" type="ORF">D4A81_05335</name>
</gene>
<keyword evidence="6" id="KW-1133">Transmembrane helix</keyword>
<dbReference type="Pfam" id="PF04093">
    <property type="entry name" value="MreD"/>
    <property type="match status" value="1"/>
</dbReference>
<reference evidence="8 9" key="1">
    <citation type="submission" date="2018-09" db="EMBL/GenBank/DDBJ databases">
        <title>Genome sequencing of Lachnoanaerobaculum umeaense DSM 23576.</title>
        <authorList>
            <person name="Kook J.-K."/>
            <person name="Park S.-N."/>
            <person name="Lim Y.K."/>
        </authorList>
    </citation>
    <scope>NUCLEOTIDE SEQUENCE [LARGE SCALE GENOMIC DNA]</scope>
    <source>
        <strain evidence="9">DSM 23576 \ CCUG 58757</strain>
    </source>
</reference>
<dbReference type="GO" id="GO:0005886">
    <property type="term" value="C:plasma membrane"/>
    <property type="evidence" value="ECO:0007669"/>
    <property type="project" value="UniProtKB-SubCell"/>
</dbReference>
<sequence length="169" mass="20136">MRRIIVNIAFIIFAFALQICIFPFIPFLYASPNLLIILTFTYGFSLGVEEGMLYGIICGVLMDLYFAGPFGFFTLLFLWIGYLNGKLTAYFYEEYIVLPFIVCTISEVMYNLFIYIFRFFIREKYEFLFYLKNIVIPEVIITLIFTLLLYRFLLWYNKKLRVLDSRGMD</sequence>
<dbReference type="InterPro" id="IPR007227">
    <property type="entry name" value="Cell_shape_determining_MreD"/>
</dbReference>
<keyword evidence="5" id="KW-0133">Cell shape</keyword>
<dbReference type="Proteomes" id="UP000265562">
    <property type="component" value="Chromosome"/>
</dbReference>
<dbReference type="KEGG" id="lua:D4A81_05335"/>
<keyword evidence="7" id="KW-0472">Membrane</keyword>
<dbReference type="NCBIfam" id="TIGR03426">
    <property type="entry name" value="shape_MreD"/>
    <property type="match status" value="1"/>
</dbReference>
<comment type="similarity">
    <text evidence="2">Belongs to the MreD family.</text>
</comment>
<evidence type="ECO:0000256" key="4">
    <source>
        <dbReference type="ARBA" id="ARBA00022692"/>
    </source>
</evidence>
<evidence type="ECO:0000256" key="2">
    <source>
        <dbReference type="ARBA" id="ARBA00007776"/>
    </source>
</evidence>
<name>A0A385PZH8_9FIRM</name>